<feature type="region of interest" description="Disordered" evidence="4">
    <location>
        <begin position="119"/>
        <end position="140"/>
    </location>
</feature>
<evidence type="ECO:0000256" key="4">
    <source>
        <dbReference type="SAM" id="MobiDB-lite"/>
    </source>
</evidence>
<dbReference type="PANTHER" id="PTHR31001">
    <property type="entry name" value="UNCHARACTERIZED TRANSCRIPTIONAL REGULATORY PROTEIN"/>
    <property type="match status" value="1"/>
</dbReference>
<dbReference type="CDD" id="cd12148">
    <property type="entry name" value="fungal_TF_MHR"/>
    <property type="match status" value="1"/>
</dbReference>
<dbReference type="PROSITE" id="PS50048">
    <property type="entry name" value="ZN2_CY6_FUNGAL_2"/>
    <property type="match status" value="1"/>
</dbReference>
<dbReference type="GO" id="GO:0008270">
    <property type="term" value="F:zinc ion binding"/>
    <property type="evidence" value="ECO:0007669"/>
    <property type="project" value="InterPro"/>
</dbReference>
<dbReference type="Proteomes" id="UP000242519">
    <property type="component" value="Unassembled WGS sequence"/>
</dbReference>
<gene>
    <name evidence="6" type="ORF">B2J93_4147</name>
</gene>
<dbReference type="OrthoDB" id="4898680at2759"/>
<dbReference type="InterPro" id="IPR036864">
    <property type="entry name" value="Zn2-C6_fun-type_DNA-bd_sf"/>
</dbReference>
<dbReference type="SMART" id="SM00066">
    <property type="entry name" value="GAL4"/>
    <property type="match status" value="1"/>
</dbReference>
<dbReference type="STRING" id="503106.A0A218YTK5"/>
<feature type="domain" description="Zn(2)-C6 fungal-type" evidence="5">
    <location>
        <begin position="18"/>
        <end position="50"/>
    </location>
</feature>
<dbReference type="InterPro" id="IPR050613">
    <property type="entry name" value="Sec_Metabolite_Reg"/>
</dbReference>
<dbReference type="SUPFAM" id="SSF57701">
    <property type="entry name" value="Zn2/Cys6 DNA-binding domain"/>
    <property type="match status" value="1"/>
</dbReference>
<evidence type="ECO:0000256" key="1">
    <source>
        <dbReference type="ARBA" id="ARBA00004123"/>
    </source>
</evidence>
<dbReference type="CDD" id="cd00067">
    <property type="entry name" value="GAL4"/>
    <property type="match status" value="1"/>
</dbReference>
<evidence type="ECO:0000259" key="5">
    <source>
        <dbReference type="PROSITE" id="PS50048"/>
    </source>
</evidence>
<evidence type="ECO:0000313" key="7">
    <source>
        <dbReference type="Proteomes" id="UP000242519"/>
    </source>
</evidence>
<proteinExistence type="predicted"/>
<comment type="subcellular location">
    <subcellularLocation>
        <location evidence="1">Nucleus</location>
    </subcellularLocation>
</comment>
<dbReference type="AlphaFoldDB" id="A0A218YTK5"/>
<comment type="caution">
    <text evidence="6">The sequence shown here is derived from an EMBL/GenBank/DDBJ whole genome shotgun (WGS) entry which is preliminary data.</text>
</comment>
<dbReference type="GO" id="GO:0005634">
    <property type="term" value="C:nucleus"/>
    <property type="evidence" value="ECO:0007669"/>
    <property type="project" value="UniProtKB-SubCell"/>
</dbReference>
<evidence type="ECO:0000256" key="2">
    <source>
        <dbReference type="ARBA" id="ARBA00022723"/>
    </source>
</evidence>
<keyword evidence="2" id="KW-0479">Metal-binding</keyword>
<sequence length="761" mass="85207">MTPMKTAVGYRRNGKKQACEPCRKGKLACDHGSPFCGRCTRRKTTAKCIYHPAPMTRGRGPSGPVSISKHSLANDGNGTVRCDTSPAVATSNPPFFHSPQPFSREVPPSVPLSEYSDVARPLSAPSTSQSKSSMLGQPPGGWKTAVYPRSRKFYGPTSFSAIFSDSDAKFYDDILNIGEDKRRHPGNWIHGKPLHGFHRPNGPYEREKTTLRALWNLPSKETCEMLVTPSRANRCPSLNFRLFKHCVKTLFATFGSELATPRDEPSKSDLDWRERGEDPPALIVMTDALFKNEELPLPPDPDDALEWLNNFTGPNLRFEMLGMLFCFLGLAYLALQDWDPVFSHGRDKKQIAWRMKECADVCLTMCDYSETVNYLVTALILNIKRLETGCAGDETYKMRRLHGDMVTTAITSGLHRLPEYGTGKVTAASEYKRRLFGNIYCSDKIHSSLNGTPPLLTRQYCDVQLCLDISDDVLYGPQEELAEAINKLDADGWNTSGACHEISTVLRSRIKIHAIREEILELSLGVNVDVSAARINDLHQKSQEMFDSLPPQLHYYDQDGNPKNSTGDLLYDQAFLSIQHLQNKFLIDRVAKARGLENGQGLLNTAMEMIDLSLMFWSKRDQMMSHTYGFDWIMTYYGIPSAGVICVELLKSSAGQSPLQFSRSDAIQKLTLFIAFLEWIRPTDGNYTLAQRLRKVLRRVLDFVLDAGAKESVADAQGAGAGEGAQMEWDPMLAGWEQGDEGDLNWLSAIDWTQGSWMDFT</sequence>
<accession>A0A218YTK5</accession>
<dbReference type="Pfam" id="PF04082">
    <property type="entry name" value="Fungal_trans"/>
    <property type="match status" value="1"/>
</dbReference>
<feature type="compositionally biased region" description="Polar residues" evidence="4">
    <location>
        <begin position="124"/>
        <end position="135"/>
    </location>
</feature>
<keyword evidence="7" id="KW-1185">Reference proteome</keyword>
<evidence type="ECO:0000256" key="3">
    <source>
        <dbReference type="ARBA" id="ARBA00023242"/>
    </source>
</evidence>
<reference evidence="6 7" key="1">
    <citation type="submission" date="2017-04" db="EMBL/GenBank/DDBJ databases">
        <title>Draft genome sequence of Marssonina coronaria NL1: causal agent of apple blotch.</title>
        <authorList>
            <person name="Cheng Q."/>
        </authorList>
    </citation>
    <scope>NUCLEOTIDE SEQUENCE [LARGE SCALE GENOMIC DNA]</scope>
    <source>
        <strain evidence="6 7">NL1</strain>
    </source>
</reference>
<evidence type="ECO:0000313" key="6">
    <source>
        <dbReference type="EMBL" id="OWO98206.1"/>
    </source>
</evidence>
<dbReference type="GO" id="GO:0006351">
    <property type="term" value="P:DNA-templated transcription"/>
    <property type="evidence" value="ECO:0007669"/>
    <property type="project" value="InterPro"/>
</dbReference>
<dbReference type="GO" id="GO:0003677">
    <property type="term" value="F:DNA binding"/>
    <property type="evidence" value="ECO:0007669"/>
    <property type="project" value="InterPro"/>
</dbReference>
<dbReference type="Pfam" id="PF00172">
    <property type="entry name" value="Zn_clus"/>
    <property type="match status" value="1"/>
</dbReference>
<keyword evidence="3" id="KW-0539">Nucleus</keyword>
<dbReference type="PROSITE" id="PS00463">
    <property type="entry name" value="ZN2_CY6_FUNGAL_1"/>
    <property type="match status" value="1"/>
</dbReference>
<dbReference type="GO" id="GO:0000981">
    <property type="term" value="F:DNA-binding transcription factor activity, RNA polymerase II-specific"/>
    <property type="evidence" value="ECO:0007669"/>
    <property type="project" value="InterPro"/>
</dbReference>
<organism evidence="6 7">
    <name type="scientific">Diplocarpon coronariae</name>
    <dbReference type="NCBI Taxonomy" id="2795749"/>
    <lineage>
        <taxon>Eukaryota</taxon>
        <taxon>Fungi</taxon>
        <taxon>Dikarya</taxon>
        <taxon>Ascomycota</taxon>
        <taxon>Pezizomycotina</taxon>
        <taxon>Leotiomycetes</taxon>
        <taxon>Helotiales</taxon>
        <taxon>Drepanopezizaceae</taxon>
        <taxon>Diplocarpon</taxon>
    </lineage>
</organism>
<dbReference type="PANTHER" id="PTHR31001:SF49">
    <property type="entry name" value="ZN(II)2CYS6 TRANSCRIPTION FACTOR (EUROFUNG)"/>
    <property type="match status" value="1"/>
</dbReference>
<protein>
    <recommendedName>
        <fullName evidence="5">Zn(2)-C6 fungal-type domain-containing protein</fullName>
    </recommendedName>
</protein>
<dbReference type="InterPro" id="IPR007219">
    <property type="entry name" value="XnlR_reg_dom"/>
</dbReference>
<dbReference type="InterPro" id="IPR001138">
    <property type="entry name" value="Zn2Cys6_DnaBD"/>
</dbReference>
<name>A0A218YTK5_9HELO</name>
<dbReference type="EMBL" id="MZNU01000405">
    <property type="protein sequence ID" value="OWO98206.1"/>
    <property type="molecule type" value="Genomic_DNA"/>
</dbReference>
<dbReference type="Gene3D" id="4.10.240.10">
    <property type="entry name" value="Zn(2)-C6 fungal-type DNA-binding domain"/>
    <property type="match status" value="1"/>
</dbReference>
<dbReference type="SMART" id="SM00906">
    <property type="entry name" value="Fungal_trans"/>
    <property type="match status" value="1"/>
</dbReference>
<dbReference type="InParanoid" id="A0A218YTK5"/>